<evidence type="ECO:0008006" key="3">
    <source>
        <dbReference type="Google" id="ProtNLM"/>
    </source>
</evidence>
<dbReference type="SUPFAM" id="SSF88723">
    <property type="entry name" value="PIN domain-like"/>
    <property type="match status" value="1"/>
</dbReference>
<comment type="caution">
    <text evidence="1">The sequence shown here is derived from an EMBL/GenBank/DDBJ whole genome shotgun (WGS) entry which is preliminary data.</text>
</comment>
<gene>
    <name evidence="1" type="ORF">Dthio_PD2585</name>
</gene>
<dbReference type="Proteomes" id="UP000005496">
    <property type="component" value="Unassembled WGS sequence"/>
</dbReference>
<dbReference type="AlphaFoldDB" id="D6SR09"/>
<dbReference type="eggNOG" id="COG1848">
    <property type="taxonomic scope" value="Bacteria"/>
</dbReference>
<proteinExistence type="predicted"/>
<dbReference type="EMBL" id="ACJN02000002">
    <property type="protein sequence ID" value="EFI35185.1"/>
    <property type="molecule type" value="Genomic_DNA"/>
</dbReference>
<reference evidence="1" key="1">
    <citation type="submission" date="2010-05" db="EMBL/GenBank/DDBJ databases">
        <title>The draft genome of Desulfonatronospira thiodismutans ASO3-1.</title>
        <authorList>
            <consortium name="US DOE Joint Genome Institute (JGI-PGF)"/>
            <person name="Lucas S."/>
            <person name="Copeland A."/>
            <person name="Lapidus A."/>
            <person name="Cheng J.-F."/>
            <person name="Bruce D."/>
            <person name="Goodwin L."/>
            <person name="Pitluck S."/>
            <person name="Chertkov O."/>
            <person name="Brettin T."/>
            <person name="Detter J.C."/>
            <person name="Han C."/>
            <person name="Land M.L."/>
            <person name="Hauser L."/>
            <person name="Kyrpides N."/>
            <person name="Mikhailova N."/>
            <person name="Muyzer G."/>
            <person name="Woyke T."/>
        </authorList>
    </citation>
    <scope>NUCLEOTIDE SEQUENCE [LARGE SCALE GENOMIC DNA]</scope>
    <source>
        <strain evidence="1">ASO3-1</strain>
    </source>
</reference>
<evidence type="ECO:0000313" key="2">
    <source>
        <dbReference type="Proteomes" id="UP000005496"/>
    </source>
</evidence>
<dbReference type="OrthoDB" id="5624224at2"/>
<dbReference type="InterPro" id="IPR029060">
    <property type="entry name" value="PIN-like_dom_sf"/>
</dbReference>
<evidence type="ECO:0000313" key="1">
    <source>
        <dbReference type="EMBL" id="EFI35185.1"/>
    </source>
</evidence>
<sequence>MRVYLDNCCFNRPYDNQSKLRIRLEAEAKLAIQEEIRKGALKLIWSYILDYENSKNPFRERRNQISTWRKYSTEEIVENKKLLDIARTLRGHGIKKIDTLHIASAIYAGADYFLTTDDGILKKATLIKDTHVTDPIGFIKEVLI</sequence>
<keyword evidence="2" id="KW-1185">Reference proteome</keyword>
<name>D6SR09_9BACT</name>
<protein>
    <recommendedName>
        <fullName evidence="3">PIN domain-containing protein</fullName>
    </recommendedName>
</protein>
<organism evidence="1 2">
    <name type="scientific">Desulfonatronospira thiodismutans ASO3-1</name>
    <dbReference type="NCBI Taxonomy" id="555779"/>
    <lineage>
        <taxon>Bacteria</taxon>
        <taxon>Pseudomonadati</taxon>
        <taxon>Thermodesulfobacteriota</taxon>
        <taxon>Desulfovibrionia</taxon>
        <taxon>Desulfovibrionales</taxon>
        <taxon>Desulfonatronovibrionaceae</taxon>
        <taxon>Desulfonatronospira</taxon>
    </lineage>
</organism>
<accession>D6SR09</accession>